<sequence>MVNSLVERATSDLLIGPDWAKNIEICDMLNHDPGQAKDVVKGIKKRIGSKNSKVQLLALTLLETLIKNCGDIVHMHVAERDVLHEMVRIAKKKPDLQVREKILSLIDTWQEAFGGPRARYPQYYAAYQELLRAGAVFPPRSERSAPVFTPPQTQPLASYPQNLRNSDFQQDTAESSAESEFPTLSLTEIQNARGIMDVLAEMLSAIDPDNKEGLRQEVIVDLVEQCRTYKQRVVHLVNSTSDESLLCQGLALNDDLQRVLAKHESIASGSGPSVQNQTEKSKPAPAGALLDVGDPLVDTGDASKQTVGRPPSSADAGAQTFNQLLLPAPNAPNGSAPPAKADPKIDLLSGDDYSSPKAETSLALVPVGEQQSASPVSQQNALVLFDMFSDGNSARNSINTQPANVAGQTSLLVPQFQQQQAAPQFQQQQAAPQFQQQQSAPQFPQQQAAPQFQQQQAAPQFQQQQAAPQFQQQQAAPQFQQQQVFMSPQGGLYPNGGSPNMGSPRYEQSLYSQSSGSAWNGQVAQQQQPPSATYGAPSNGSLPPPPWEVQPTTDNGSPVAGTQYPQQMQVTQVVMTHVQSGAHPQGPQAIGNDQMAGMYMQQPNTNSHMPAINSHVGQNNQVGLPPQYIQGGAGPYMGMVPHQMLAGPMASVYPQQVYGNQFTGYGYGQQQGLQYVEQQLYGLSVRDDSGLSNSYRVSASTYVPSGKPSKPEDKLFGDLVDMAKVKPTPTPGKAGSL</sequence>
<organism evidence="1 2">
    <name type="scientific">Bauhinia variegata</name>
    <name type="common">Purple orchid tree</name>
    <name type="synonym">Phanera variegata</name>
    <dbReference type="NCBI Taxonomy" id="167791"/>
    <lineage>
        <taxon>Eukaryota</taxon>
        <taxon>Viridiplantae</taxon>
        <taxon>Streptophyta</taxon>
        <taxon>Embryophyta</taxon>
        <taxon>Tracheophyta</taxon>
        <taxon>Spermatophyta</taxon>
        <taxon>Magnoliopsida</taxon>
        <taxon>eudicotyledons</taxon>
        <taxon>Gunneridae</taxon>
        <taxon>Pentapetalae</taxon>
        <taxon>rosids</taxon>
        <taxon>fabids</taxon>
        <taxon>Fabales</taxon>
        <taxon>Fabaceae</taxon>
        <taxon>Cercidoideae</taxon>
        <taxon>Cercideae</taxon>
        <taxon>Bauhiniinae</taxon>
        <taxon>Bauhinia</taxon>
    </lineage>
</organism>
<reference evidence="1 2" key="1">
    <citation type="journal article" date="2022" name="DNA Res.">
        <title>Chromosomal-level genome assembly of the orchid tree Bauhinia variegata (Leguminosae; Cercidoideae) supports the allotetraploid origin hypothesis of Bauhinia.</title>
        <authorList>
            <person name="Zhong Y."/>
            <person name="Chen Y."/>
            <person name="Zheng D."/>
            <person name="Pang J."/>
            <person name="Liu Y."/>
            <person name="Luo S."/>
            <person name="Meng S."/>
            <person name="Qian L."/>
            <person name="Wei D."/>
            <person name="Dai S."/>
            <person name="Zhou R."/>
        </authorList>
    </citation>
    <scope>NUCLEOTIDE SEQUENCE [LARGE SCALE GENOMIC DNA]</scope>
    <source>
        <strain evidence="1">BV-YZ2020</strain>
    </source>
</reference>
<comment type="caution">
    <text evidence="1">The sequence shown here is derived from an EMBL/GenBank/DDBJ whole genome shotgun (WGS) entry which is preliminary data.</text>
</comment>
<evidence type="ECO:0000313" key="2">
    <source>
        <dbReference type="Proteomes" id="UP000828941"/>
    </source>
</evidence>
<gene>
    <name evidence="1" type="ORF">L6164_024144</name>
</gene>
<name>A0ACB9LWP8_BAUVA</name>
<evidence type="ECO:0000313" key="1">
    <source>
        <dbReference type="EMBL" id="KAI4316137.1"/>
    </source>
</evidence>
<dbReference type="Proteomes" id="UP000828941">
    <property type="component" value="Chromosome 10"/>
</dbReference>
<proteinExistence type="predicted"/>
<dbReference type="EMBL" id="CM039435">
    <property type="protein sequence ID" value="KAI4316137.1"/>
    <property type="molecule type" value="Genomic_DNA"/>
</dbReference>
<accession>A0ACB9LWP8</accession>
<protein>
    <submittedName>
        <fullName evidence="1">Uncharacterized protein</fullName>
    </submittedName>
</protein>
<keyword evidence="2" id="KW-1185">Reference proteome</keyword>